<dbReference type="Proteomes" id="UP000636709">
    <property type="component" value="Unassembled WGS sequence"/>
</dbReference>
<dbReference type="OrthoDB" id="605328at2759"/>
<reference evidence="3" key="1">
    <citation type="submission" date="2020-07" db="EMBL/GenBank/DDBJ databases">
        <title>Genome sequence and genetic diversity analysis of an under-domesticated orphan crop, white fonio (Digitaria exilis).</title>
        <authorList>
            <person name="Bennetzen J.L."/>
            <person name="Chen S."/>
            <person name="Ma X."/>
            <person name="Wang X."/>
            <person name="Yssel A.E.J."/>
            <person name="Chaluvadi S.R."/>
            <person name="Johnson M."/>
            <person name="Gangashetty P."/>
            <person name="Hamidou F."/>
            <person name="Sanogo M.D."/>
            <person name="Zwaenepoel A."/>
            <person name="Wallace J."/>
            <person name="Van De Peer Y."/>
            <person name="Van Deynze A."/>
        </authorList>
    </citation>
    <scope>NUCLEOTIDE SEQUENCE</scope>
    <source>
        <tissue evidence="3">Leaves</tissue>
    </source>
</reference>
<evidence type="ECO:0000259" key="2">
    <source>
        <dbReference type="PROSITE" id="PS50181"/>
    </source>
</evidence>
<name>A0A835A599_9POAL</name>
<proteinExistence type="predicted"/>
<comment type="caution">
    <text evidence="3">The sequence shown here is derived from an EMBL/GenBank/DDBJ whole genome shotgun (WGS) entry which is preliminary data.</text>
</comment>
<dbReference type="Gene3D" id="1.20.1280.50">
    <property type="match status" value="1"/>
</dbReference>
<keyword evidence="4" id="KW-1185">Reference proteome</keyword>
<dbReference type="SUPFAM" id="SSF81383">
    <property type="entry name" value="F-box domain"/>
    <property type="match status" value="1"/>
</dbReference>
<evidence type="ECO:0000313" key="3">
    <source>
        <dbReference type="EMBL" id="KAF8655638.1"/>
    </source>
</evidence>
<dbReference type="InterPro" id="IPR036047">
    <property type="entry name" value="F-box-like_dom_sf"/>
</dbReference>
<protein>
    <recommendedName>
        <fullName evidence="2">F-box domain-containing protein</fullName>
    </recommendedName>
</protein>
<evidence type="ECO:0000313" key="4">
    <source>
        <dbReference type="Proteomes" id="UP000636709"/>
    </source>
</evidence>
<gene>
    <name evidence="3" type="ORF">HU200_060955</name>
</gene>
<feature type="domain" description="F-box" evidence="2">
    <location>
        <begin position="24"/>
        <end position="74"/>
    </location>
</feature>
<accession>A0A835A599</accession>
<sequence>MVIPSPLAPRLHSQRHGPRRRTAAAAVPVLPDDALVDILSRLPDKSLCRFKCVSKAWRDLISDRLRCNKLPQTLARFFVYHGDEEQEGVNSDRIVRRRFINTLGRLVPLASLSVLGKEPGFEDIHILHSCNGLLLFGHRRDTYGSLGYIVCNPATEQWVAVPRPVWKPYSDESDGDDSDEEGGDRYPLNYLIFDPAVSSHFQLIQLVQLVTDDDACVEEVHTYSSQTGV</sequence>
<dbReference type="EMBL" id="JACEFO010002583">
    <property type="protein sequence ID" value="KAF8655638.1"/>
    <property type="molecule type" value="Genomic_DNA"/>
</dbReference>
<evidence type="ECO:0000256" key="1">
    <source>
        <dbReference type="SAM" id="MobiDB-lite"/>
    </source>
</evidence>
<feature type="compositionally biased region" description="Basic residues" evidence="1">
    <location>
        <begin position="12"/>
        <end position="22"/>
    </location>
</feature>
<dbReference type="InterPro" id="IPR055290">
    <property type="entry name" value="At3g26010-like"/>
</dbReference>
<dbReference type="PROSITE" id="PS50181">
    <property type="entry name" value="FBOX"/>
    <property type="match status" value="1"/>
</dbReference>
<dbReference type="AlphaFoldDB" id="A0A835A599"/>
<dbReference type="Pfam" id="PF00646">
    <property type="entry name" value="F-box"/>
    <property type="match status" value="1"/>
</dbReference>
<organism evidence="3 4">
    <name type="scientific">Digitaria exilis</name>
    <dbReference type="NCBI Taxonomy" id="1010633"/>
    <lineage>
        <taxon>Eukaryota</taxon>
        <taxon>Viridiplantae</taxon>
        <taxon>Streptophyta</taxon>
        <taxon>Embryophyta</taxon>
        <taxon>Tracheophyta</taxon>
        <taxon>Spermatophyta</taxon>
        <taxon>Magnoliopsida</taxon>
        <taxon>Liliopsida</taxon>
        <taxon>Poales</taxon>
        <taxon>Poaceae</taxon>
        <taxon>PACMAD clade</taxon>
        <taxon>Panicoideae</taxon>
        <taxon>Panicodae</taxon>
        <taxon>Paniceae</taxon>
        <taxon>Anthephorinae</taxon>
        <taxon>Digitaria</taxon>
    </lineage>
</organism>
<dbReference type="PANTHER" id="PTHR35546:SF106">
    <property type="entry name" value="DUF1618 DOMAIN-CONTAINING PROTEIN"/>
    <property type="match status" value="1"/>
</dbReference>
<feature type="region of interest" description="Disordered" evidence="1">
    <location>
        <begin position="1"/>
        <end position="23"/>
    </location>
</feature>
<dbReference type="PANTHER" id="PTHR35546">
    <property type="entry name" value="F-BOX PROTEIN INTERACTION DOMAIN PROTEIN-RELATED"/>
    <property type="match status" value="1"/>
</dbReference>
<dbReference type="CDD" id="cd22157">
    <property type="entry name" value="F-box_AtFBW1-like"/>
    <property type="match status" value="1"/>
</dbReference>
<dbReference type="InterPro" id="IPR001810">
    <property type="entry name" value="F-box_dom"/>
</dbReference>
<dbReference type="SMART" id="SM00256">
    <property type="entry name" value="FBOX"/>
    <property type="match status" value="1"/>
</dbReference>